<dbReference type="Pfam" id="PF13302">
    <property type="entry name" value="Acetyltransf_3"/>
    <property type="match status" value="1"/>
</dbReference>
<dbReference type="AlphaFoldDB" id="V4HCJ3"/>
<dbReference type="InterPro" id="IPR000182">
    <property type="entry name" value="GNAT_dom"/>
</dbReference>
<comment type="caution">
    <text evidence="2">The sequence shown here is derived from an EMBL/GenBank/DDBJ whole genome shotgun (WGS) entry which is preliminary data.</text>
</comment>
<dbReference type="InterPro" id="IPR051908">
    <property type="entry name" value="Ribosomal_N-acetyltransferase"/>
</dbReference>
<keyword evidence="3" id="KW-1185">Reference proteome</keyword>
<dbReference type="PANTHER" id="PTHR43441:SF11">
    <property type="entry name" value="RIBOSOMAL-PROTEIN-SERINE ACETYLTRANSFERASE"/>
    <property type="match status" value="1"/>
</dbReference>
<gene>
    <name evidence="2" type="ORF">K933_12316</name>
</gene>
<name>V4HCJ3_9EURY</name>
<dbReference type="GO" id="GO:0005737">
    <property type="term" value="C:cytoplasm"/>
    <property type="evidence" value="ECO:0007669"/>
    <property type="project" value="TreeGrafter"/>
</dbReference>
<evidence type="ECO:0000313" key="3">
    <source>
        <dbReference type="Proteomes" id="UP000017840"/>
    </source>
</evidence>
<organism evidence="2 3">
    <name type="scientific">Candidatus Halobonum tyrrellensis G22</name>
    <dbReference type="NCBI Taxonomy" id="1324957"/>
    <lineage>
        <taxon>Archaea</taxon>
        <taxon>Methanobacteriati</taxon>
        <taxon>Methanobacteriota</taxon>
        <taxon>Stenosarchaea group</taxon>
        <taxon>Halobacteria</taxon>
        <taxon>Halobacteriales</taxon>
        <taxon>Haloferacaceae</taxon>
        <taxon>Candidatus Halobonum</taxon>
    </lineage>
</organism>
<dbReference type="PROSITE" id="PS51186">
    <property type="entry name" value="GNAT"/>
    <property type="match status" value="1"/>
</dbReference>
<protein>
    <submittedName>
        <fullName evidence="2">GCN5-related N-acetyltransferase</fullName>
    </submittedName>
</protein>
<reference evidence="2 3" key="1">
    <citation type="journal article" date="2013" name="Genome Announc.">
        <title>Draft Genome Sequence of 'Candidatus Halobonum tyrrellensis' Strain G22, Isolated from the Hypersaline Waters of Lake Tyrrell, Australia.</title>
        <authorList>
            <person name="Ugalde J.A."/>
            <person name="Narasingarao P."/>
            <person name="Kuo S."/>
            <person name="Podell S."/>
            <person name="Allen E.E."/>
        </authorList>
    </citation>
    <scope>NUCLEOTIDE SEQUENCE [LARGE SCALE GENOMIC DNA]</scope>
    <source>
        <strain evidence="2 3">G22</strain>
    </source>
</reference>
<dbReference type="OrthoDB" id="120213at2157"/>
<evidence type="ECO:0000259" key="1">
    <source>
        <dbReference type="PROSITE" id="PS51186"/>
    </source>
</evidence>
<dbReference type="STRING" id="1324957.K933_12316"/>
<dbReference type="GO" id="GO:0008999">
    <property type="term" value="F:protein-N-terminal-alanine acetyltransferase activity"/>
    <property type="evidence" value="ECO:0007669"/>
    <property type="project" value="TreeGrafter"/>
</dbReference>
<feature type="domain" description="N-acetyltransferase" evidence="1">
    <location>
        <begin position="30"/>
        <end position="191"/>
    </location>
</feature>
<keyword evidence="2" id="KW-0808">Transferase</keyword>
<dbReference type="GO" id="GO:1990189">
    <property type="term" value="F:protein N-terminal-serine acetyltransferase activity"/>
    <property type="evidence" value="ECO:0007669"/>
    <property type="project" value="TreeGrafter"/>
</dbReference>
<accession>V4HCJ3</accession>
<dbReference type="PANTHER" id="PTHR43441">
    <property type="entry name" value="RIBOSOMAL-PROTEIN-SERINE ACETYLTRANSFERASE"/>
    <property type="match status" value="1"/>
</dbReference>
<evidence type="ECO:0000313" key="2">
    <source>
        <dbReference type="EMBL" id="ESP87778.1"/>
    </source>
</evidence>
<proteinExistence type="predicted"/>
<dbReference type="eggNOG" id="arCOG00842">
    <property type="taxonomic scope" value="Archaea"/>
</dbReference>
<sequence>MFPERIETERLRLDRHDAAVDALAMYDGAGRRRSDTVGEETRFLQWRPHEHPKESHDVTERFRESWEDREAATYAVFPREGEDGAGEYAGNAGLHVDWEKRTGTLGVWLRKPFWGRGYSGERALALASLAFDRLDLELLSVGALPDNDRSLRAIEKYVDRLGGRREGRLRNWVVSDDDDPRDMVRFSVSRAEYDASDPDPEVRFVADLPDGE</sequence>
<dbReference type="PATRIC" id="fig|1324957.4.peg.2502"/>
<dbReference type="SUPFAM" id="SSF55729">
    <property type="entry name" value="Acyl-CoA N-acyltransferases (Nat)"/>
    <property type="match status" value="1"/>
</dbReference>
<dbReference type="EMBL" id="ASGZ01000044">
    <property type="protein sequence ID" value="ESP87778.1"/>
    <property type="molecule type" value="Genomic_DNA"/>
</dbReference>
<dbReference type="RefSeq" id="WP_023395039.1">
    <property type="nucleotide sequence ID" value="NZ_ASGZ01000044.1"/>
</dbReference>
<dbReference type="InterPro" id="IPR016181">
    <property type="entry name" value="Acyl_CoA_acyltransferase"/>
</dbReference>
<dbReference type="Proteomes" id="UP000017840">
    <property type="component" value="Unassembled WGS sequence"/>
</dbReference>
<dbReference type="Gene3D" id="3.40.630.30">
    <property type="match status" value="1"/>
</dbReference>